<dbReference type="Proteomes" id="UP000054230">
    <property type="component" value="Unassembled WGS sequence"/>
</dbReference>
<protein>
    <submittedName>
        <fullName evidence="2">Uncharacterized protein</fullName>
    </submittedName>
</protein>
<feature type="region of interest" description="Disordered" evidence="1">
    <location>
        <begin position="1"/>
        <end position="37"/>
    </location>
</feature>
<evidence type="ECO:0000256" key="1">
    <source>
        <dbReference type="SAM" id="MobiDB-lite"/>
    </source>
</evidence>
<dbReference type="EMBL" id="LKLP01000124">
    <property type="protein sequence ID" value="KSU05705.1"/>
    <property type="molecule type" value="Genomic_DNA"/>
</dbReference>
<feature type="compositionally biased region" description="Pro residues" evidence="1">
    <location>
        <begin position="10"/>
        <end position="20"/>
    </location>
</feature>
<dbReference type="PATRIC" id="fig|1360.106.peg.311"/>
<dbReference type="AlphaFoldDB" id="A0A0V8CX98"/>
<name>A0A0V8CX98_LACLL</name>
<feature type="compositionally biased region" description="Basic and acidic residues" evidence="1">
    <location>
        <begin position="27"/>
        <end position="37"/>
    </location>
</feature>
<organism evidence="2 3">
    <name type="scientific">Lactococcus lactis subsp. lactis</name>
    <name type="common">Streptococcus lactis</name>
    <dbReference type="NCBI Taxonomy" id="1360"/>
    <lineage>
        <taxon>Bacteria</taxon>
        <taxon>Bacillati</taxon>
        <taxon>Bacillota</taxon>
        <taxon>Bacilli</taxon>
        <taxon>Lactobacillales</taxon>
        <taxon>Streptococcaceae</taxon>
        <taxon>Lactococcus</taxon>
    </lineage>
</organism>
<evidence type="ECO:0000313" key="2">
    <source>
        <dbReference type="EMBL" id="KSU05705.1"/>
    </source>
</evidence>
<evidence type="ECO:0000313" key="3">
    <source>
        <dbReference type="Proteomes" id="UP000054230"/>
    </source>
</evidence>
<accession>A0A0V8CX98</accession>
<gene>
    <name evidence="2" type="ORF">LMG8520_2467</name>
</gene>
<proteinExistence type="predicted"/>
<reference evidence="3" key="1">
    <citation type="submission" date="2015-10" db="EMBL/GenBank/DDBJ databases">
        <title>Draft Genome Sequences of 11 Lactococcus lactis subspecies cremoris strains.</title>
        <authorList>
            <person name="Wels M."/>
            <person name="Backus L."/>
            <person name="Boekhorst J."/>
            <person name="Dijkstra A."/>
            <person name="Beerthuizen M."/>
            <person name="Kelly W."/>
            <person name="Siezen R."/>
            <person name="Bachmann H."/>
            <person name="Van Hijum S."/>
        </authorList>
    </citation>
    <scope>NUCLEOTIDE SEQUENCE [LARGE SCALE GENOMIC DNA]</scope>
    <source>
        <strain evidence="3">LMG8520</strain>
    </source>
</reference>
<sequence length="44" mass="5008">MLIRKKTGPPNKPKPAPKPIEVPKAPKSKDDSSKKFLDYYQKLV</sequence>
<comment type="caution">
    <text evidence="2">The sequence shown here is derived from an EMBL/GenBank/DDBJ whole genome shotgun (WGS) entry which is preliminary data.</text>
</comment>